<organism evidence="2 3">
    <name type="scientific">Brassica cretica</name>
    <name type="common">Mustard</name>
    <dbReference type="NCBI Taxonomy" id="69181"/>
    <lineage>
        <taxon>Eukaryota</taxon>
        <taxon>Viridiplantae</taxon>
        <taxon>Streptophyta</taxon>
        <taxon>Embryophyta</taxon>
        <taxon>Tracheophyta</taxon>
        <taxon>Spermatophyta</taxon>
        <taxon>Magnoliopsida</taxon>
        <taxon>eudicotyledons</taxon>
        <taxon>Gunneridae</taxon>
        <taxon>Pentapetalae</taxon>
        <taxon>rosids</taxon>
        <taxon>malvids</taxon>
        <taxon>Brassicales</taxon>
        <taxon>Brassicaceae</taxon>
        <taxon>Brassiceae</taxon>
        <taxon>Brassica</taxon>
    </lineage>
</organism>
<keyword evidence="1" id="KW-1133">Transmembrane helix</keyword>
<sequence length="93" mass="10467">MDLEATVVQHQHPVAVLSLIFAQDRRRSPIRAYADQRWLCSCCFSPSMHVCVQVLWFALSSMDVVSSSPVTALSLHVLLVFFNSCALAFIERL</sequence>
<feature type="transmembrane region" description="Helical" evidence="1">
    <location>
        <begin position="71"/>
        <end position="90"/>
    </location>
</feature>
<comment type="caution">
    <text evidence="2">The sequence shown here is derived from an EMBL/GenBank/DDBJ whole genome shotgun (WGS) entry which is preliminary data.</text>
</comment>
<protein>
    <submittedName>
        <fullName evidence="2">Uncharacterized protein</fullName>
    </submittedName>
</protein>
<evidence type="ECO:0000313" key="3">
    <source>
        <dbReference type="Proteomes" id="UP000266723"/>
    </source>
</evidence>
<keyword evidence="3" id="KW-1185">Reference proteome</keyword>
<gene>
    <name evidence="2" type="ORF">DY000_02033500</name>
</gene>
<accession>A0ABQ7DIH3</accession>
<evidence type="ECO:0000256" key="1">
    <source>
        <dbReference type="SAM" id="Phobius"/>
    </source>
</evidence>
<dbReference type="EMBL" id="QGKV02000649">
    <property type="protein sequence ID" value="KAF3576885.1"/>
    <property type="molecule type" value="Genomic_DNA"/>
</dbReference>
<reference evidence="2 3" key="1">
    <citation type="journal article" date="2020" name="BMC Genomics">
        <title>Intraspecific diversification of the crop wild relative Brassica cretica Lam. using demographic model selection.</title>
        <authorList>
            <person name="Kioukis A."/>
            <person name="Michalopoulou V.A."/>
            <person name="Briers L."/>
            <person name="Pirintsos S."/>
            <person name="Studholme D.J."/>
            <person name="Pavlidis P."/>
            <person name="Sarris P.F."/>
        </authorList>
    </citation>
    <scope>NUCLEOTIDE SEQUENCE [LARGE SCALE GENOMIC DNA]</scope>
    <source>
        <strain evidence="3">cv. PFS-1207/04</strain>
    </source>
</reference>
<keyword evidence="1" id="KW-0812">Transmembrane</keyword>
<proteinExistence type="predicted"/>
<evidence type="ECO:0000313" key="2">
    <source>
        <dbReference type="EMBL" id="KAF3576885.1"/>
    </source>
</evidence>
<feature type="transmembrane region" description="Helical" evidence="1">
    <location>
        <begin position="38"/>
        <end position="59"/>
    </location>
</feature>
<dbReference type="Proteomes" id="UP000266723">
    <property type="component" value="Unassembled WGS sequence"/>
</dbReference>
<keyword evidence="1" id="KW-0472">Membrane</keyword>
<name>A0ABQ7DIH3_BRACR</name>